<feature type="chain" id="PRO_5045326980" evidence="1">
    <location>
        <begin position="27"/>
        <end position="139"/>
    </location>
</feature>
<feature type="signal peptide" evidence="1">
    <location>
        <begin position="1"/>
        <end position="26"/>
    </location>
</feature>
<organism evidence="2 3">
    <name type="scientific">Massilia norwichensis</name>
    <dbReference type="NCBI Taxonomy" id="1442366"/>
    <lineage>
        <taxon>Bacteria</taxon>
        <taxon>Pseudomonadati</taxon>
        <taxon>Pseudomonadota</taxon>
        <taxon>Betaproteobacteria</taxon>
        <taxon>Burkholderiales</taxon>
        <taxon>Oxalobacteraceae</taxon>
        <taxon>Telluria group</taxon>
        <taxon>Massilia</taxon>
    </lineage>
</organism>
<evidence type="ECO:0000313" key="3">
    <source>
        <dbReference type="Proteomes" id="UP001205560"/>
    </source>
</evidence>
<keyword evidence="1" id="KW-0732">Signal</keyword>
<keyword evidence="3" id="KW-1185">Reference proteome</keyword>
<comment type="caution">
    <text evidence="2">The sequence shown here is derived from an EMBL/GenBank/DDBJ whole genome shotgun (WGS) entry which is preliminary data.</text>
</comment>
<evidence type="ECO:0000256" key="1">
    <source>
        <dbReference type="SAM" id="SignalP"/>
    </source>
</evidence>
<dbReference type="EMBL" id="JANUGX010000002">
    <property type="protein sequence ID" value="MCS0588065.1"/>
    <property type="molecule type" value="Genomic_DNA"/>
</dbReference>
<protein>
    <submittedName>
        <fullName evidence="2">DUF3395 domain-containing protein</fullName>
    </submittedName>
</protein>
<sequence>MKNVHRHIMRLATVLALTATSNAAFAQSAEYRRGYDEGYAAGQRDARGDRGGPDGPMAWGRVHIEEAEYGARGATCNARRGVRDQLERNRGNIEVNNQLCGDPAPGEQKRLRLVYRCGDSASARVVAREGERLRLNCRR</sequence>
<name>A0ABT2A1K0_9BURK</name>
<dbReference type="RefSeq" id="WP_258843912.1">
    <property type="nucleotide sequence ID" value="NZ_JANUGX010000002.1"/>
</dbReference>
<dbReference type="Proteomes" id="UP001205560">
    <property type="component" value="Unassembled WGS sequence"/>
</dbReference>
<reference evidence="2 3" key="1">
    <citation type="submission" date="2022-08" db="EMBL/GenBank/DDBJ databases">
        <title>Reclassification of Massilia species as members of the genera Telluria, Duganella, Pseudoduganella, Mokoshia gen. nov. and Zemynaea gen. nov. using orthogonal and non-orthogonal genome-based approaches.</title>
        <authorList>
            <person name="Bowman J.P."/>
        </authorList>
    </citation>
    <scope>NUCLEOTIDE SEQUENCE [LARGE SCALE GENOMIC DNA]</scope>
    <source>
        <strain evidence="2 3">LMG 28164</strain>
    </source>
</reference>
<gene>
    <name evidence="2" type="ORF">NX782_02470</name>
</gene>
<accession>A0ABT2A1K0</accession>
<evidence type="ECO:0000313" key="2">
    <source>
        <dbReference type="EMBL" id="MCS0588065.1"/>
    </source>
</evidence>
<proteinExistence type="predicted"/>